<evidence type="ECO:0000313" key="9">
    <source>
        <dbReference type="EMBL" id="KAK8776736.1"/>
    </source>
</evidence>
<evidence type="ECO:0000256" key="8">
    <source>
        <dbReference type="SAM" id="Phobius"/>
    </source>
</evidence>
<sequence length="550" mass="62398">MALITCKGRWEDKERFWLLQFPWPVTQWNKSVRQFLSLMTENHRAGVKTNVLVPDLGENAAGCLNATFLYKRFHYFVAWILMDNSTEAKSMFRRYVSQTSVRNFTCHRTEDGVHEGVKNRNAQACFGDVPTVYYRGCSWGGQPSGMGHHKRSDLRNKVIRVGCLDATSSEGVAAACLNSHSALVWNALRFYNVTLEWVYYTNSVAFFSDLFDGFIDIYGNLGSPSRDALRDIAVPAIIQHTHETFYAVLHEPLIVSFFDILSQSNLGFLLVAVSFAVYLLALAVADYEERTQGWLNGSLDSFATLLASFFATSSPIPQRRRWATARHLLYGFWLMGILPLSNYLRGELISRVSLRAPPGAIDTLRELEDALNRQKVTPCVVMGSSSHHSLETEYGSTTAIHQKLRSAFLESSKREMLVSRSAQECLSCAERDDRVCFLVEVPKCLLKPRVVTSTESLKPVFATMAVRKNFPYFRAYNSLLRKAFEGSLFRDQRDVFLCELNRAKDEEGSTRPKLDQMAELEFFFLVFTVFLVTSTAVFFVELLISCLVVN</sequence>
<organism evidence="9 10">
    <name type="scientific">Amblyomma americanum</name>
    <name type="common">Lone star tick</name>
    <dbReference type="NCBI Taxonomy" id="6943"/>
    <lineage>
        <taxon>Eukaryota</taxon>
        <taxon>Metazoa</taxon>
        <taxon>Ecdysozoa</taxon>
        <taxon>Arthropoda</taxon>
        <taxon>Chelicerata</taxon>
        <taxon>Arachnida</taxon>
        <taxon>Acari</taxon>
        <taxon>Parasitiformes</taxon>
        <taxon>Ixodida</taxon>
        <taxon>Ixodoidea</taxon>
        <taxon>Ixodidae</taxon>
        <taxon>Amblyomminae</taxon>
        <taxon>Amblyomma</taxon>
    </lineage>
</organism>
<comment type="subcellular location">
    <subcellularLocation>
        <location evidence="1">Cell membrane</location>
        <topology evidence="1">Multi-pass membrane protein</topology>
    </subcellularLocation>
</comment>
<reference evidence="9 10" key="1">
    <citation type="journal article" date="2023" name="Arcadia Sci">
        <title>De novo assembly of a long-read Amblyomma americanum tick genome.</title>
        <authorList>
            <person name="Chou S."/>
            <person name="Poskanzer K.E."/>
            <person name="Rollins M."/>
            <person name="Thuy-Boun P.S."/>
        </authorList>
    </citation>
    <scope>NUCLEOTIDE SEQUENCE [LARGE SCALE GENOMIC DNA]</scope>
    <source>
        <strain evidence="9">F_SG_1</strain>
        <tissue evidence="9">Salivary glands</tissue>
    </source>
</reference>
<keyword evidence="10" id="KW-1185">Reference proteome</keyword>
<comment type="caution">
    <text evidence="9">The sequence shown here is derived from an EMBL/GenBank/DDBJ whole genome shotgun (WGS) entry which is preliminary data.</text>
</comment>
<protein>
    <submittedName>
        <fullName evidence="9">Uncharacterized protein</fullName>
    </submittedName>
</protein>
<feature type="transmembrane region" description="Helical" evidence="8">
    <location>
        <begin position="522"/>
        <end position="544"/>
    </location>
</feature>
<evidence type="ECO:0000256" key="5">
    <source>
        <dbReference type="ARBA" id="ARBA00023136"/>
    </source>
</evidence>
<proteinExistence type="predicted"/>
<accession>A0AAQ4EPR1</accession>
<keyword evidence="6" id="KW-0675">Receptor</keyword>
<evidence type="ECO:0000256" key="4">
    <source>
        <dbReference type="ARBA" id="ARBA00022989"/>
    </source>
</evidence>
<keyword evidence="7" id="KW-0325">Glycoprotein</keyword>
<keyword evidence="3 8" id="KW-0812">Transmembrane</keyword>
<dbReference type="PANTHER" id="PTHR42643">
    <property type="entry name" value="IONOTROPIC RECEPTOR 20A-RELATED"/>
    <property type="match status" value="1"/>
</dbReference>
<feature type="transmembrane region" description="Helical" evidence="8">
    <location>
        <begin position="266"/>
        <end position="285"/>
    </location>
</feature>
<evidence type="ECO:0000256" key="1">
    <source>
        <dbReference type="ARBA" id="ARBA00004651"/>
    </source>
</evidence>
<keyword evidence="2" id="KW-1003">Cell membrane</keyword>
<name>A0AAQ4EPR1_AMBAM</name>
<dbReference type="GO" id="GO:0005886">
    <property type="term" value="C:plasma membrane"/>
    <property type="evidence" value="ECO:0007669"/>
    <property type="project" value="UniProtKB-SubCell"/>
</dbReference>
<keyword evidence="5 8" id="KW-0472">Membrane</keyword>
<evidence type="ECO:0000313" key="10">
    <source>
        <dbReference type="Proteomes" id="UP001321473"/>
    </source>
</evidence>
<evidence type="ECO:0000256" key="3">
    <source>
        <dbReference type="ARBA" id="ARBA00022692"/>
    </source>
</evidence>
<dbReference type="Proteomes" id="UP001321473">
    <property type="component" value="Unassembled WGS sequence"/>
</dbReference>
<evidence type="ECO:0000256" key="6">
    <source>
        <dbReference type="ARBA" id="ARBA00023170"/>
    </source>
</evidence>
<evidence type="ECO:0000256" key="2">
    <source>
        <dbReference type="ARBA" id="ARBA00022475"/>
    </source>
</evidence>
<dbReference type="PANTHER" id="PTHR42643:SF38">
    <property type="entry name" value="IONOTROPIC RECEPTOR 100A"/>
    <property type="match status" value="1"/>
</dbReference>
<dbReference type="AlphaFoldDB" id="A0AAQ4EPR1"/>
<dbReference type="InterPro" id="IPR052192">
    <property type="entry name" value="Insect_Ionotropic_Sensory_Rcpt"/>
</dbReference>
<keyword evidence="4 8" id="KW-1133">Transmembrane helix</keyword>
<evidence type="ECO:0000256" key="7">
    <source>
        <dbReference type="ARBA" id="ARBA00023180"/>
    </source>
</evidence>
<dbReference type="EMBL" id="JARKHS020012612">
    <property type="protein sequence ID" value="KAK8776736.1"/>
    <property type="molecule type" value="Genomic_DNA"/>
</dbReference>
<gene>
    <name evidence="9" type="ORF">V5799_029919</name>
</gene>